<keyword evidence="2" id="KW-1185">Reference proteome</keyword>
<name>A0A0D8J5Y6_9FIRM</name>
<evidence type="ECO:0000313" key="1">
    <source>
        <dbReference type="EMBL" id="KJF41198.1"/>
    </source>
</evidence>
<comment type="caution">
    <text evidence="1">The sequence shown here is derived from an EMBL/GenBank/DDBJ whole genome shotgun (WGS) entry which is preliminary data.</text>
</comment>
<dbReference type="AlphaFoldDB" id="A0A0D8J5Y6"/>
<dbReference type="RefSeq" id="WP_050004515.1">
    <property type="nucleotide sequence ID" value="NZ_JAFHCK010000031.1"/>
</dbReference>
<protein>
    <submittedName>
        <fullName evidence="1">Uncharacterized protein</fullName>
    </submittedName>
</protein>
<organism evidence="1 2">
    <name type="scientific">Ruthenibacterium lactatiformans</name>
    <dbReference type="NCBI Taxonomy" id="1550024"/>
    <lineage>
        <taxon>Bacteria</taxon>
        <taxon>Bacillati</taxon>
        <taxon>Bacillota</taxon>
        <taxon>Clostridia</taxon>
        <taxon>Eubacteriales</taxon>
        <taxon>Oscillospiraceae</taxon>
        <taxon>Ruthenibacterium</taxon>
    </lineage>
</organism>
<dbReference type="EMBL" id="JXXK01000002">
    <property type="protein sequence ID" value="KJF41198.1"/>
    <property type="molecule type" value="Genomic_DNA"/>
</dbReference>
<dbReference type="GeneID" id="42855620"/>
<evidence type="ECO:0000313" key="2">
    <source>
        <dbReference type="Proteomes" id="UP000032483"/>
    </source>
</evidence>
<gene>
    <name evidence="1" type="ORF">TQ39_03080</name>
</gene>
<accession>A0A0D8J5Y6</accession>
<reference evidence="1" key="1">
    <citation type="submission" date="2015-02" db="EMBL/GenBank/DDBJ databases">
        <title>A novel member of the family Ruminococcaceae isolated from human feces.</title>
        <authorList>
            <person name="Shkoporov A.N."/>
            <person name="Chaplin A.V."/>
            <person name="Motuzova O.V."/>
            <person name="Kafarskaia L.I."/>
            <person name="Khokhlova E.V."/>
            <person name="Efimov B.A."/>
        </authorList>
    </citation>
    <scope>NUCLEOTIDE SEQUENCE [LARGE SCALE GENOMIC DNA]</scope>
    <source>
        <strain evidence="1">585-1</strain>
    </source>
</reference>
<sequence>MRVITLRPGEAPKFNDIPALLDTTEAVQHFCGGDICENRIGSSGIFAITSGEISPEDMPISCMIPETDMLLRGPVVFCRRCGHELAAVYEDDLKAVKKSIVLPGGDWF</sequence>
<dbReference type="Proteomes" id="UP000032483">
    <property type="component" value="Unassembled WGS sequence"/>
</dbReference>
<proteinExistence type="predicted"/>